<keyword evidence="10" id="KW-1185">Reference proteome</keyword>
<dbReference type="InterPro" id="IPR009056">
    <property type="entry name" value="Cyt_c-like_dom"/>
</dbReference>
<feature type="domain" description="Cytochrome c" evidence="8">
    <location>
        <begin position="182"/>
        <end position="259"/>
    </location>
</feature>
<evidence type="ECO:0000259" key="8">
    <source>
        <dbReference type="PROSITE" id="PS51007"/>
    </source>
</evidence>
<evidence type="ECO:0000256" key="2">
    <source>
        <dbReference type="ARBA" id="ARBA00022617"/>
    </source>
</evidence>
<dbReference type="Gene3D" id="1.10.760.10">
    <property type="entry name" value="Cytochrome c-like domain"/>
    <property type="match status" value="1"/>
</dbReference>
<evidence type="ECO:0000313" key="10">
    <source>
        <dbReference type="Proteomes" id="UP001250698"/>
    </source>
</evidence>
<dbReference type="RefSeq" id="WP_315997137.1">
    <property type="nucleotide sequence ID" value="NZ_JAWDJT010000002.1"/>
</dbReference>
<sequence>MSTPVLLLRLHAVVVLVTFVFFGCKLLLLLTGRREMLGHLRARTRWADSVLVGVVLLSGVSVWATSPSLDAFSLALQLGVLALLLVCVWALRRERSSLALGSLLATFALTGFLVYPMVYPMRTAHQPQATILSAPPGKAEATATPDAAAPVDTAAISPADLATINSAQLAAQDSATAQPATPVLAAGKVLYTQNCAVCHGADGRLGLNGARDLTKSNLNDAGRVYQVTHGSISKKMPAFQGKLTDEQIRQVVEYSLTLR</sequence>
<dbReference type="PROSITE" id="PS51007">
    <property type="entry name" value="CYTC"/>
    <property type="match status" value="1"/>
</dbReference>
<evidence type="ECO:0000256" key="4">
    <source>
        <dbReference type="ARBA" id="ARBA00022982"/>
    </source>
</evidence>
<feature type="transmembrane region" description="Helical" evidence="7">
    <location>
        <begin position="49"/>
        <end position="66"/>
    </location>
</feature>
<dbReference type="SUPFAM" id="SSF46626">
    <property type="entry name" value="Cytochrome c"/>
    <property type="match status" value="1"/>
</dbReference>
<keyword evidence="7" id="KW-0472">Membrane</keyword>
<dbReference type="InterPro" id="IPR008168">
    <property type="entry name" value="Cyt_C_IC"/>
</dbReference>
<dbReference type="PANTHER" id="PTHR33751:SF1">
    <property type="entry name" value="CBB3-TYPE CYTOCHROME C OXIDASE SUBUNIT FIXP"/>
    <property type="match status" value="1"/>
</dbReference>
<keyword evidence="5 6" id="KW-0408">Iron</keyword>
<organism evidence="9 10">
    <name type="scientific">Hymenobacter endophyticus</name>
    <dbReference type="NCBI Taxonomy" id="3076335"/>
    <lineage>
        <taxon>Bacteria</taxon>
        <taxon>Pseudomonadati</taxon>
        <taxon>Bacteroidota</taxon>
        <taxon>Cytophagia</taxon>
        <taxon>Cytophagales</taxon>
        <taxon>Hymenobacteraceae</taxon>
        <taxon>Hymenobacter</taxon>
    </lineage>
</organism>
<keyword evidence="7" id="KW-0812">Transmembrane</keyword>
<evidence type="ECO:0000313" key="9">
    <source>
        <dbReference type="EMBL" id="MDU0369646.1"/>
    </source>
</evidence>
<keyword evidence="4" id="KW-0249">Electron transport</keyword>
<dbReference type="EMBL" id="JAWDJT010000002">
    <property type="protein sequence ID" value="MDU0369646.1"/>
    <property type="molecule type" value="Genomic_DNA"/>
</dbReference>
<feature type="transmembrane region" description="Helical" evidence="7">
    <location>
        <begin position="72"/>
        <end position="91"/>
    </location>
</feature>
<keyword evidence="2 6" id="KW-0349">Heme</keyword>
<proteinExistence type="predicted"/>
<dbReference type="PANTHER" id="PTHR33751">
    <property type="entry name" value="CBB3-TYPE CYTOCHROME C OXIDASE SUBUNIT FIXP"/>
    <property type="match status" value="1"/>
</dbReference>
<dbReference type="PRINTS" id="PR00605">
    <property type="entry name" value="CYTCHROMECIC"/>
</dbReference>
<evidence type="ECO:0000256" key="3">
    <source>
        <dbReference type="ARBA" id="ARBA00022723"/>
    </source>
</evidence>
<gene>
    <name evidence="9" type="ORF">ROI90_04500</name>
</gene>
<name>A0ABU3TE39_9BACT</name>
<keyword evidence="1" id="KW-0813">Transport</keyword>
<feature type="transmembrane region" description="Helical" evidence="7">
    <location>
        <begin position="98"/>
        <end position="118"/>
    </location>
</feature>
<evidence type="ECO:0000256" key="7">
    <source>
        <dbReference type="SAM" id="Phobius"/>
    </source>
</evidence>
<evidence type="ECO:0000256" key="1">
    <source>
        <dbReference type="ARBA" id="ARBA00022448"/>
    </source>
</evidence>
<protein>
    <submittedName>
        <fullName evidence="9">Cytochrome c</fullName>
    </submittedName>
</protein>
<dbReference type="InterPro" id="IPR036909">
    <property type="entry name" value="Cyt_c-like_dom_sf"/>
</dbReference>
<reference evidence="9 10" key="1">
    <citation type="submission" date="2023-10" db="EMBL/GenBank/DDBJ databases">
        <title>Hymenobacter endophyticus sp. nov., an isolate from the leaf tissues of wheat.</title>
        <authorList>
            <person name="Dai Y."/>
        </authorList>
    </citation>
    <scope>NUCLEOTIDE SEQUENCE [LARGE SCALE GENOMIC DNA]</scope>
    <source>
        <strain evidence="9 10">ZK17L-C2</strain>
    </source>
</reference>
<feature type="transmembrane region" description="Helical" evidence="7">
    <location>
        <begin position="6"/>
        <end position="28"/>
    </location>
</feature>
<keyword evidence="3 6" id="KW-0479">Metal-binding</keyword>
<dbReference type="Pfam" id="PF13442">
    <property type="entry name" value="Cytochrome_CBB3"/>
    <property type="match status" value="1"/>
</dbReference>
<comment type="caution">
    <text evidence="9">The sequence shown here is derived from an EMBL/GenBank/DDBJ whole genome shotgun (WGS) entry which is preliminary data.</text>
</comment>
<evidence type="ECO:0000256" key="6">
    <source>
        <dbReference type="PROSITE-ProRule" id="PRU00433"/>
    </source>
</evidence>
<evidence type="ECO:0000256" key="5">
    <source>
        <dbReference type="ARBA" id="ARBA00023004"/>
    </source>
</evidence>
<keyword evidence="7" id="KW-1133">Transmembrane helix</keyword>
<dbReference type="InterPro" id="IPR050597">
    <property type="entry name" value="Cytochrome_c_Oxidase_Subunit"/>
</dbReference>
<accession>A0ABU3TE39</accession>
<dbReference type="Proteomes" id="UP001250698">
    <property type="component" value="Unassembled WGS sequence"/>
</dbReference>